<dbReference type="InterPro" id="IPR036318">
    <property type="entry name" value="FAD-bd_PCMH-like_sf"/>
</dbReference>
<proteinExistence type="inferred from homology"/>
<dbReference type="PANTHER" id="PTHR42973">
    <property type="entry name" value="BINDING OXIDOREDUCTASE, PUTATIVE (AFU_ORTHOLOGUE AFUA_1G17690)-RELATED"/>
    <property type="match status" value="1"/>
</dbReference>
<organism evidence="7 8">
    <name type="scientific">Truncatella angustata</name>
    <dbReference type="NCBI Taxonomy" id="152316"/>
    <lineage>
        <taxon>Eukaryota</taxon>
        <taxon>Fungi</taxon>
        <taxon>Dikarya</taxon>
        <taxon>Ascomycota</taxon>
        <taxon>Pezizomycotina</taxon>
        <taxon>Sordariomycetes</taxon>
        <taxon>Xylariomycetidae</taxon>
        <taxon>Amphisphaeriales</taxon>
        <taxon>Sporocadaceae</taxon>
        <taxon>Truncatella</taxon>
    </lineage>
</organism>
<evidence type="ECO:0000256" key="5">
    <source>
        <dbReference type="SAM" id="SignalP"/>
    </source>
</evidence>
<evidence type="ECO:0000313" key="8">
    <source>
        <dbReference type="Proteomes" id="UP000758603"/>
    </source>
</evidence>
<keyword evidence="4" id="KW-0560">Oxidoreductase</keyword>
<evidence type="ECO:0000313" key="7">
    <source>
        <dbReference type="EMBL" id="KAH6660933.1"/>
    </source>
</evidence>
<dbReference type="GeneID" id="70126174"/>
<evidence type="ECO:0000256" key="4">
    <source>
        <dbReference type="ARBA" id="ARBA00023002"/>
    </source>
</evidence>
<evidence type="ECO:0000256" key="3">
    <source>
        <dbReference type="ARBA" id="ARBA00022827"/>
    </source>
</evidence>
<dbReference type="Gene3D" id="3.30.465.10">
    <property type="match status" value="1"/>
</dbReference>
<dbReference type="GO" id="GO:0071949">
    <property type="term" value="F:FAD binding"/>
    <property type="evidence" value="ECO:0007669"/>
    <property type="project" value="InterPro"/>
</dbReference>
<gene>
    <name evidence="7" type="ORF">BKA67DRAFT_509953</name>
</gene>
<evidence type="ECO:0000256" key="2">
    <source>
        <dbReference type="ARBA" id="ARBA00022630"/>
    </source>
</evidence>
<dbReference type="InterPro" id="IPR050416">
    <property type="entry name" value="FAD-linked_Oxidoreductase"/>
</dbReference>
<dbReference type="PROSITE" id="PS51387">
    <property type="entry name" value="FAD_PCMH"/>
    <property type="match status" value="1"/>
</dbReference>
<name>A0A9P9A4A2_9PEZI</name>
<comment type="similarity">
    <text evidence="1">Belongs to the oxygen-dependent FAD-linked oxidoreductase family.</text>
</comment>
<dbReference type="SUPFAM" id="SSF56176">
    <property type="entry name" value="FAD-binding/transporter-associated domain-like"/>
    <property type="match status" value="1"/>
</dbReference>
<dbReference type="OrthoDB" id="2151789at2759"/>
<dbReference type="EMBL" id="JAGPXC010000001">
    <property type="protein sequence ID" value="KAH6660933.1"/>
    <property type="molecule type" value="Genomic_DNA"/>
</dbReference>
<dbReference type="RefSeq" id="XP_045965064.1">
    <property type="nucleotide sequence ID" value="XM_046097282.1"/>
</dbReference>
<comment type="caution">
    <text evidence="7">The sequence shown here is derived from an EMBL/GenBank/DDBJ whole genome shotgun (WGS) entry which is preliminary data.</text>
</comment>
<dbReference type="PANTHER" id="PTHR42973:SF53">
    <property type="entry name" value="FAD-BINDING PCMH-TYPE DOMAIN-CONTAINING PROTEIN-RELATED"/>
    <property type="match status" value="1"/>
</dbReference>
<evidence type="ECO:0000256" key="1">
    <source>
        <dbReference type="ARBA" id="ARBA00005466"/>
    </source>
</evidence>
<accession>A0A9P9A4A2</accession>
<dbReference type="InterPro" id="IPR006094">
    <property type="entry name" value="Oxid_FAD_bind_N"/>
</dbReference>
<feature type="chain" id="PRO_5040155827" evidence="5">
    <location>
        <begin position="23"/>
        <end position="512"/>
    </location>
</feature>
<dbReference type="Pfam" id="PF01565">
    <property type="entry name" value="FAD_binding_4"/>
    <property type="match status" value="1"/>
</dbReference>
<sequence>MLNTVICKLITALGLHGALVEAACDPRGTNSSGTVGCAALEIKFPGKTFYPGDEVYEYETQAFWSNTELMTPACVFRPESASDISEGIFISKNTETDFAVRGGGHMGIKGANNIDDGFLVVLSNLTTFELSTDKSTLTLGPGYKWGTVYSELASYDLAVSGGRLSPVGVPGLLLAGGVNFYGNQHGWSADNVLSYEVVLANGTIVTASDSENNDLFWALKGGSSNFGIVTSFTLRTWESKQVWAGVYSVSEDHLDDMFAAIANYSAYNTDPLSHIVPQSIVTGEDSAIGGIILFYDSPNVSYPECFQMFFDIPSIADSTAFQTLAGFSETVGQLVTDHINDIFFAGTTVGQTYEELLQGIEITNQVFFDALPDLYEVIPYANLSLVSIDWQPIGSLWQSGSQSVNPTGNPLGVDPATKGTYLCWAGVVEWVGDSYADVVNEWVENTTALINKATQAAGIYDAFNYMGDAAGFQDIYAGYGSGNQAKLLSISQKYDPDRVFQERLPGGFKIGV</sequence>
<reference evidence="7" key="1">
    <citation type="journal article" date="2021" name="Nat. Commun.">
        <title>Genetic determinants of endophytism in the Arabidopsis root mycobiome.</title>
        <authorList>
            <person name="Mesny F."/>
            <person name="Miyauchi S."/>
            <person name="Thiergart T."/>
            <person name="Pickel B."/>
            <person name="Atanasova L."/>
            <person name="Karlsson M."/>
            <person name="Huettel B."/>
            <person name="Barry K.W."/>
            <person name="Haridas S."/>
            <person name="Chen C."/>
            <person name="Bauer D."/>
            <person name="Andreopoulos W."/>
            <person name="Pangilinan J."/>
            <person name="LaButti K."/>
            <person name="Riley R."/>
            <person name="Lipzen A."/>
            <person name="Clum A."/>
            <person name="Drula E."/>
            <person name="Henrissat B."/>
            <person name="Kohler A."/>
            <person name="Grigoriev I.V."/>
            <person name="Martin F.M."/>
            <person name="Hacquard S."/>
        </authorList>
    </citation>
    <scope>NUCLEOTIDE SEQUENCE</scope>
    <source>
        <strain evidence="7">MPI-SDFR-AT-0073</strain>
    </source>
</reference>
<dbReference type="Proteomes" id="UP000758603">
    <property type="component" value="Unassembled WGS sequence"/>
</dbReference>
<feature type="domain" description="FAD-binding PCMH-type" evidence="6">
    <location>
        <begin position="68"/>
        <end position="239"/>
    </location>
</feature>
<evidence type="ECO:0000259" key="6">
    <source>
        <dbReference type="PROSITE" id="PS51387"/>
    </source>
</evidence>
<keyword evidence="3" id="KW-0274">FAD</keyword>
<keyword evidence="5" id="KW-0732">Signal</keyword>
<dbReference type="InterPro" id="IPR016169">
    <property type="entry name" value="FAD-bd_PCMH_sub2"/>
</dbReference>
<keyword evidence="8" id="KW-1185">Reference proteome</keyword>
<protein>
    <submittedName>
        <fullName evidence="7">FAD binding domain-containing protein</fullName>
    </submittedName>
</protein>
<dbReference type="InterPro" id="IPR016166">
    <property type="entry name" value="FAD-bd_PCMH"/>
</dbReference>
<keyword evidence="2" id="KW-0285">Flavoprotein</keyword>
<dbReference type="GO" id="GO:0016491">
    <property type="term" value="F:oxidoreductase activity"/>
    <property type="evidence" value="ECO:0007669"/>
    <property type="project" value="UniProtKB-KW"/>
</dbReference>
<dbReference type="AlphaFoldDB" id="A0A9P9A4A2"/>
<feature type="signal peptide" evidence="5">
    <location>
        <begin position="1"/>
        <end position="22"/>
    </location>
</feature>